<sequence length="131" mass="14893">MTTTNQKMSFAEIRQIVAQQVANAIKTIAIYEEKTRGLRFNEPSRTAKRQAKCGNCKWVGHQTRDCRTLVPRAKRRSLVAKQKAEGTCYKCGEPGHYKSDCTKWNSQNHVNKYWNGKARGNSSIMANTINV</sequence>
<organism evidence="3">
    <name type="scientific">Tanacetum cinerariifolium</name>
    <name type="common">Dalmatian daisy</name>
    <name type="synonym">Chrysanthemum cinerariifolium</name>
    <dbReference type="NCBI Taxonomy" id="118510"/>
    <lineage>
        <taxon>Eukaryota</taxon>
        <taxon>Viridiplantae</taxon>
        <taxon>Streptophyta</taxon>
        <taxon>Embryophyta</taxon>
        <taxon>Tracheophyta</taxon>
        <taxon>Spermatophyta</taxon>
        <taxon>Magnoliopsida</taxon>
        <taxon>eudicotyledons</taxon>
        <taxon>Gunneridae</taxon>
        <taxon>Pentapetalae</taxon>
        <taxon>asterids</taxon>
        <taxon>campanulids</taxon>
        <taxon>Asterales</taxon>
        <taxon>Asteraceae</taxon>
        <taxon>Asteroideae</taxon>
        <taxon>Anthemideae</taxon>
        <taxon>Anthemidinae</taxon>
        <taxon>Tanacetum</taxon>
    </lineage>
</organism>
<protein>
    <recommendedName>
        <fullName evidence="2">CCHC-type domain-containing protein</fullName>
    </recommendedName>
</protein>
<gene>
    <name evidence="3" type="ORF">Tci_022963</name>
</gene>
<keyword evidence="1" id="KW-0479">Metal-binding</keyword>
<dbReference type="GO" id="GO:0003676">
    <property type="term" value="F:nucleic acid binding"/>
    <property type="evidence" value="ECO:0007669"/>
    <property type="project" value="InterPro"/>
</dbReference>
<dbReference type="Pfam" id="PF00098">
    <property type="entry name" value="zf-CCHC"/>
    <property type="match status" value="1"/>
</dbReference>
<evidence type="ECO:0000259" key="2">
    <source>
        <dbReference type="PROSITE" id="PS50158"/>
    </source>
</evidence>
<keyword evidence="1" id="KW-0862">Zinc</keyword>
<dbReference type="EMBL" id="BKCJ010002796">
    <property type="protein sequence ID" value="GEU50985.1"/>
    <property type="molecule type" value="Genomic_DNA"/>
</dbReference>
<reference evidence="3" key="1">
    <citation type="journal article" date="2019" name="Sci. Rep.">
        <title>Draft genome of Tanacetum cinerariifolium, the natural source of mosquito coil.</title>
        <authorList>
            <person name="Yamashiro T."/>
            <person name="Shiraishi A."/>
            <person name="Satake H."/>
            <person name="Nakayama K."/>
        </authorList>
    </citation>
    <scope>NUCLEOTIDE SEQUENCE</scope>
</reference>
<evidence type="ECO:0000313" key="3">
    <source>
        <dbReference type="EMBL" id="GEU50985.1"/>
    </source>
</evidence>
<keyword evidence="1" id="KW-0863">Zinc-finger</keyword>
<dbReference type="AlphaFoldDB" id="A0A6L2KSJ2"/>
<accession>A0A6L2KSJ2</accession>
<dbReference type="InterPro" id="IPR001878">
    <property type="entry name" value="Znf_CCHC"/>
</dbReference>
<feature type="domain" description="CCHC-type" evidence="2">
    <location>
        <begin position="88"/>
        <end position="103"/>
    </location>
</feature>
<evidence type="ECO:0000256" key="1">
    <source>
        <dbReference type="PROSITE-ProRule" id="PRU00047"/>
    </source>
</evidence>
<proteinExistence type="predicted"/>
<comment type="caution">
    <text evidence="3">The sequence shown here is derived from an EMBL/GenBank/DDBJ whole genome shotgun (WGS) entry which is preliminary data.</text>
</comment>
<name>A0A6L2KSJ2_TANCI</name>
<dbReference type="GO" id="GO:0008270">
    <property type="term" value="F:zinc ion binding"/>
    <property type="evidence" value="ECO:0007669"/>
    <property type="project" value="UniProtKB-KW"/>
</dbReference>
<dbReference type="Gene3D" id="4.10.60.10">
    <property type="entry name" value="Zinc finger, CCHC-type"/>
    <property type="match status" value="1"/>
</dbReference>
<dbReference type="SUPFAM" id="SSF57756">
    <property type="entry name" value="Retrovirus zinc finger-like domains"/>
    <property type="match status" value="1"/>
</dbReference>
<dbReference type="SMART" id="SM00343">
    <property type="entry name" value="ZnF_C2HC"/>
    <property type="match status" value="2"/>
</dbReference>
<dbReference type="InterPro" id="IPR036875">
    <property type="entry name" value="Znf_CCHC_sf"/>
</dbReference>
<dbReference type="PROSITE" id="PS50158">
    <property type="entry name" value="ZF_CCHC"/>
    <property type="match status" value="1"/>
</dbReference>